<dbReference type="SUPFAM" id="SSF50978">
    <property type="entry name" value="WD40 repeat-like"/>
    <property type="match status" value="1"/>
</dbReference>
<evidence type="ECO:0000313" key="7">
    <source>
        <dbReference type="EMBL" id="GJJ68048.1"/>
    </source>
</evidence>
<dbReference type="Gene3D" id="2.130.10.10">
    <property type="entry name" value="YVTN repeat-like/Quinoprotein amine dehydrogenase"/>
    <property type="match status" value="6"/>
</dbReference>
<dbReference type="Gene3D" id="2.160.20.80">
    <property type="entry name" value="E3 ubiquitin-protein ligase SopA"/>
    <property type="match status" value="1"/>
</dbReference>
<dbReference type="SMART" id="SM00320">
    <property type="entry name" value="WD40"/>
    <property type="match status" value="14"/>
</dbReference>
<feature type="repeat" description="WD" evidence="3">
    <location>
        <begin position="1711"/>
        <end position="1754"/>
    </location>
</feature>
<feature type="repeat" description="WD" evidence="3">
    <location>
        <begin position="1585"/>
        <end position="1626"/>
    </location>
</feature>
<dbReference type="GO" id="GO:0043130">
    <property type="term" value="F:ubiquitin binding"/>
    <property type="evidence" value="ECO:0007669"/>
    <property type="project" value="TreeGrafter"/>
</dbReference>
<dbReference type="Proteomes" id="UP000827284">
    <property type="component" value="Unassembled WGS sequence"/>
</dbReference>
<keyword evidence="1 3" id="KW-0853">WD repeat</keyword>
<dbReference type="InterPro" id="IPR055440">
    <property type="entry name" value="Beta-prop_WDR90_4th"/>
</dbReference>
<feature type="repeat" description="WD" evidence="3">
    <location>
        <begin position="1543"/>
        <end position="1584"/>
    </location>
</feature>
<dbReference type="PANTHER" id="PTHR19849:SF1">
    <property type="entry name" value="F-BOX_WD REPEAT-CONTAINING PROTEIN 7"/>
    <property type="match status" value="1"/>
</dbReference>
<dbReference type="InterPro" id="IPR020472">
    <property type="entry name" value="WD40_PAC1"/>
</dbReference>
<feature type="repeat" description="WD" evidence="3">
    <location>
        <begin position="1669"/>
        <end position="1710"/>
    </location>
</feature>
<dbReference type="PRINTS" id="PR00320">
    <property type="entry name" value="GPROTEINBRPT"/>
</dbReference>
<dbReference type="PANTHER" id="PTHR19849">
    <property type="entry name" value="PHOSPHOLIPASE A-2-ACTIVATING PROTEIN"/>
    <property type="match status" value="1"/>
</dbReference>
<keyword evidence="8" id="KW-1185">Reference proteome</keyword>
<dbReference type="Gene3D" id="3.40.50.300">
    <property type="entry name" value="P-loop containing nucleotide triphosphate hydrolases"/>
    <property type="match status" value="1"/>
</dbReference>
<comment type="caution">
    <text evidence="7">The sequence shown here is derived from an EMBL/GenBank/DDBJ whole genome shotgun (WGS) entry which is preliminary data.</text>
</comment>
<feature type="repeat" description="WD" evidence="3">
    <location>
        <begin position="1627"/>
        <end position="1668"/>
    </location>
</feature>
<dbReference type="PROSITE" id="PS00678">
    <property type="entry name" value="WD_REPEATS_1"/>
    <property type="match status" value="11"/>
</dbReference>
<feature type="region of interest" description="Disordered" evidence="4">
    <location>
        <begin position="1"/>
        <end position="20"/>
    </location>
</feature>
<evidence type="ECO:0000256" key="1">
    <source>
        <dbReference type="ARBA" id="ARBA00022574"/>
    </source>
</evidence>
<feature type="repeat" description="WD" evidence="3">
    <location>
        <begin position="1375"/>
        <end position="1416"/>
    </location>
</feature>
<feature type="repeat" description="WD" evidence="3">
    <location>
        <begin position="1417"/>
        <end position="1458"/>
    </location>
</feature>
<dbReference type="Pfam" id="PF23948">
    <property type="entry name" value="ARM_5"/>
    <property type="match status" value="1"/>
</dbReference>
<evidence type="ECO:0000313" key="8">
    <source>
        <dbReference type="Proteomes" id="UP000827284"/>
    </source>
</evidence>
<feature type="compositionally biased region" description="Basic and acidic residues" evidence="4">
    <location>
        <begin position="936"/>
        <end position="945"/>
    </location>
</feature>
<feature type="repeat" description="WD" evidence="3">
    <location>
        <begin position="1291"/>
        <end position="1332"/>
    </location>
</feature>
<feature type="repeat" description="WD" evidence="3">
    <location>
        <begin position="1501"/>
        <end position="1542"/>
    </location>
</feature>
<dbReference type="InterPro" id="IPR015943">
    <property type="entry name" value="WD40/YVTN_repeat-like_dom_sf"/>
</dbReference>
<keyword evidence="2" id="KW-0677">Repeat</keyword>
<dbReference type="InterPro" id="IPR001646">
    <property type="entry name" value="5peptide_repeat"/>
</dbReference>
<dbReference type="GO" id="GO:0043161">
    <property type="term" value="P:proteasome-mediated ubiquitin-dependent protein catabolic process"/>
    <property type="evidence" value="ECO:0007669"/>
    <property type="project" value="TreeGrafter"/>
</dbReference>
<dbReference type="Pfam" id="PF00400">
    <property type="entry name" value="WD40"/>
    <property type="match status" value="6"/>
</dbReference>
<dbReference type="Pfam" id="PF23342">
    <property type="entry name" value="WDR90_beta-prop_4th"/>
    <property type="match status" value="2"/>
</dbReference>
<feature type="repeat" description="WD" evidence="3">
    <location>
        <begin position="1459"/>
        <end position="1500"/>
    </location>
</feature>
<dbReference type="EMBL" id="BQFW01000001">
    <property type="protein sequence ID" value="GJJ68048.1"/>
    <property type="molecule type" value="Genomic_DNA"/>
</dbReference>
<evidence type="ECO:0000259" key="6">
    <source>
        <dbReference type="Pfam" id="PF23948"/>
    </source>
</evidence>
<feature type="repeat" description="WD" evidence="3">
    <location>
        <begin position="1249"/>
        <end position="1290"/>
    </location>
</feature>
<dbReference type="InterPro" id="IPR036322">
    <property type="entry name" value="WD40_repeat_dom_sf"/>
</dbReference>
<dbReference type="PROSITE" id="PS50082">
    <property type="entry name" value="WD_REPEATS_2"/>
    <property type="match status" value="13"/>
</dbReference>
<evidence type="ECO:0000256" key="2">
    <source>
        <dbReference type="ARBA" id="ARBA00022737"/>
    </source>
</evidence>
<feature type="region of interest" description="Disordered" evidence="4">
    <location>
        <begin position="926"/>
        <end position="952"/>
    </location>
</feature>
<proteinExistence type="predicted"/>
<reference evidence="7" key="1">
    <citation type="submission" date="2021-11" db="EMBL/GenBank/DDBJ databases">
        <authorList>
            <person name="Herlambang A."/>
            <person name="Guo Y."/>
            <person name="Takashima Y."/>
            <person name="Nishizawa T."/>
        </authorList>
    </citation>
    <scope>NUCLEOTIDE SEQUENCE</scope>
    <source>
        <strain evidence="7">E1425</strain>
    </source>
</reference>
<name>A0A9P3LRL0_9FUNG</name>
<dbReference type="SUPFAM" id="SSF50998">
    <property type="entry name" value="Quinoprotein alcohol dehydrogenase-like"/>
    <property type="match status" value="1"/>
</dbReference>
<protein>
    <submittedName>
        <fullName evidence="7">Protein transport protein SEC13</fullName>
    </submittedName>
</protein>
<dbReference type="GO" id="GO:0005737">
    <property type="term" value="C:cytoplasm"/>
    <property type="evidence" value="ECO:0007669"/>
    <property type="project" value="TreeGrafter"/>
</dbReference>
<evidence type="ECO:0000259" key="5">
    <source>
        <dbReference type="Pfam" id="PF23342"/>
    </source>
</evidence>
<reference evidence="7" key="2">
    <citation type="journal article" date="2022" name="Microbiol. Resour. Announc.">
        <title>Whole-Genome Sequence of Entomortierella parvispora E1425, a Mucoromycotan Fungus Associated with Burkholderiaceae-Related Endosymbiotic Bacteria.</title>
        <authorList>
            <person name="Herlambang A."/>
            <person name="Guo Y."/>
            <person name="Takashima Y."/>
            <person name="Narisawa K."/>
            <person name="Ohta H."/>
            <person name="Nishizawa T."/>
        </authorList>
    </citation>
    <scope>NUCLEOTIDE SEQUENCE</scope>
    <source>
        <strain evidence="7">E1425</strain>
    </source>
</reference>
<dbReference type="Pfam" id="PF00805">
    <property type="entry name" value="Pentapeptide"/>
    <property type="match status" value="1"/>
</dbReference>
<dbReference type="GO" id="GO:0010992">
    <property type="term" value="P:ubiquitin recycling"/>
    <property type="evidence" value="ECO:0007669"/>
    <property type="project" value="TreeGrafter"/>
</dbReference>
<dbReference type="InterPro" id="IPR027417">
    <property type="entry name" value="P-loop_NTPase"/>
</dbReference>
<dbReference type="GO" id="GO:0005634">
    <property type="term" value="C:nucleus"/>
    <property type="evidence" value="ECO:0007669"/>
    <property type="project" value="TreeGrafter"/>
</dbReference>
<dbReference type="CDD" id="cd00200">
    <property type="entry name" value="WD40"/>
    <property type="match status" value="2"/>
</dbReference>
<evidence type="ECO:0000256" key="3">
    <source>
        <dbReference type="PROSITE-ProRule" id="PRU00221"/>
    </source>
</evidence>
<dbReference type="PROSITE" id="PS50294">
    <property type="entry name" value="WD_REPEATS_REGION"/>
    <property type="match status" value="12"/>
</dbReference>
<evidence type="ECO:0000256" key="4">
    <source>
        <dbReference type="SAM" id="MobiDB-lite"/>
    </source>
</evidence>
<dbReference type="InterPro" id="IPR056251">
    <property type="entry name" value="Arm_rpt_dom"/>
</dbReference>
<feature type="region of interest" description="Disordered" evidence="4">
    <location>
        <begin position="68"/>
        <end position="87"/>
    </location>
</feature>
<accession>A0A9P3LRL0</accession>
<feature type="domain" description="WDR90 4th beta-propeller" evidence="5">
    <location>
        <begin position="1424"/>
        <end position="1546"/>
    </location>
</feature>
<dbReference type="SUPFAM" id="SSF141571">
    <property type="entry name" value="Pentapeptide repeat-like"/>
    <property type="match status" value="1"/>
</dbReference>
<dbReference type="InterPro" id="IPR001680">
    <property type="entry name" value="WD40_rpt"/>
</dbReference>
<dbReference type="InterPro" id="IPR019775">
    <property type="entry name" value="WD40_repeat_CS"/>
</dbReference>
<organism evidence="7 8">
    <name type="scientific">Entomortierella parvispora</name>
    <dbReference type="NCBI Taxonomy" id="205924"/>
    <lineage>
        <taxon>Eukaryota</taxon>
        <taxon>Fungi</taxon>
        <taxon>Fungi incertae sedis</taxon>
        <taxon>Mucoromycota</taxon>
        <taxon>Mortierellomycotina</taxon>
        <taxon>Mortierellomycetes</taxon>
        <taxon>Mortierellales</taxon>
        <taxon>Mortierellaceae</taxon>
        <taxon>Entomortierella</taxon>
    </lineage>
</organism>
<feature type="domain" description="Arm-like repeat" evidence="6">
    <location>
        <begin position="165"/>
        <end position="506"/>
    </location>
</feature>
<feature type="repeat" description="WD" evidence="3">
    <location>
        <begin position="1333"/>
        <end position="1374"/>
    </location>
</feature>
<dbReference type="InterPro" id="IPR011047">
    <property type="entry name" value="Quinoprotein_ADH-like_sf"/>
</dbReference>
<gene>
    <name evidence="7" type="ORF">EMPS_00394</name>
</gene>
<feature type="repeat" description="WD" evidence="3">
    <location>
        <begin position="1207"/>
        <end position="1248"/>
    </location>
</feature>
<sequence>MSKSPQTSKSHAKDGSASSSRSSIAAAIFGMSKMSFSVAVPKAGKGSKSASTTARVAPKAIRNSALVSAAASTSAPSPPSDTPTNPKCSNVAVPNTMSGALDIFSMDATKIGEVTPLPKVGQDIESTEQLVACAELLASTLAGMSDSESASTIVNTDALTPSQIKWIQEMNERPLEKENIRRLMSQMVDRFIDLPIKKSDAIREIVLLGPVLDKELYRALLNQFLYELAIKDILSVDLLQGLVKLVEHAPPFYLLADVPIKILRAIRRHFKDSAQQETATIIHLTIAISKVLVIMVEGGAKDLNRAEEHEPLLEILSKLKKHTDPLVRYQVEYAYRALQLIPDDETLRHRLTRSGLGLIGGLMTTSGVIQLDFGGVAEGLPEVIKNGRELIEILKKHFGPDEQNTWFVAVRRAEAMVNEGRLVDFNRFICETDCCQEPFFQWGVCLIIGAMAIDPTWDTTTRGRAILLLGKMFESNSGLTKHRDVRRWILTLLHDISKSPKTELSLDSDNDMIKQQALNLALELEGRGDERAFALQHPGMIHCRSQTSSDLLNDDSNILELELVLDRLRYQRREMYSQHAVYIPPMSKPNLQASDENSKPLHDCVHQFLGGNGLVILILGDSGAGKSTFNARLEQDLWKAYKLGDPIPLFIDLKAVRHLDQNLIVQHLDSLNMFSESHIKKLRSREFVLICDGYDESQSRSNLYTDNQFNKPNQWKAKMVISCRTQYLAPGYRTYFTPQLDTVTHLDSSPAKVDPFVETVIIPFKLSQIREYIAQYTAHSDTSNSKLGWTTEQYMERLEKIDHIMDLIKNPFMLKMVLDVLPTMEPTTTEITRVQLYDKFVDLHYENELDRLIKQQGKMLPDRLATFKEMEELDFVELGIDFSKRLADAIFKEGNGVNSVEYGGIADSKSWKRDFFGPEPNSQLLRESSQVIRRTRAPDTHDQSKGRNNSAGNKSTFGFSHLSILEYFYALSIYDPREGTPELVSSDSPSPLAAVSPSLIGHPLGRRSLISEPAVLQFLADRVRHMAEFKAHLHAVVQLSKTDTSAGCAAANAITILIQAGEQFNGADLKGIRIPGADLSSGDFDSAQLQGADLRNTILRNVWLHQADLSSSQMEGVAFGEFPYLKEEDATLCCNFSPDGQYLAVGLRNGEIVVYDTSTWTKVLFRRDTEEAEGTTNLDKAEYSTSGNVDRTVGHLDVQTGAFVTSLSGHTDWVRSVAFSPSGNQIASCSDDGTVRLWNAQTGALVTCLTDRADKISSVAFSPRGDKIVSGGSDRTVRLWDAQTGALLISLSGHTDEVKSVAFSPSGDQIASCSDDGTVRLWDAQTGALVTCLSGHTGWVNSVAFSPSGRQIASGSDDRTVRLLDAQNGAVFTCLSGHTNDVLSMAFSPSGHQIASCSRDKTVRLWDTQTGALVASLSGHTEWVNSVAFSPSGHHIASCSHDGTVRLWDAQTGAIVTSLSGHNHRVNSVVFSPNSCQIASGSSDRTVRLWDAQTGALVTSLGGHAEVVNSVAFSTSGHQIASASFDKTVRLWDTQTGADVTCLSGHTDWVRSVAFSPSGYQIATGSDDETVRLWNAHTGALIMSLRGHTDRVRSVAFSPSGDQIASCSVDGTVRLWDAQTGALAASLSAHTHGVIFVVFSPSGHQIASGGYDGIVQLWDAQTGELVSSLKGHTSGVYSVAFSPSGHRIASGSDDKTVRLWDAHTGHCKFTLDVYQDAVFALAWKAAPDHMYLAVGSNDQSVRMWQVVEDDTEVKMRLKWRSAPYALELSQVSIQDVLGLSEMNRRLLKQRGAKDQL</sequence>
<feature type="domain" description="WDR90 4th beta-propeller" evidence="5">
    <location>
        <begin position="1214"/>
        <end position="1338"/>
    </location>
</feature>
<dbReference type="OrthoDB" id="2343029at2759"/>